<gene>
    <name evidence="1" type="ORF">RASY3_03430</name>
</gene>
<dbReference type="GO" id="GO:0003676">
    <property type="term" value="F:nucleic acid binding"/>
    <property type="evidence" value="ECO:0007669"/>
    <property type="project" value="InterPro"/>
</dbReference>
<proteinExistence type="predicted"/>
<dbReference type="EMBL" id="JEOB01000001">
    <property type="protein sequence ID" value="EXM40775.1"/>
    <property type="molecule type" value="Genomic_DNA"/>
</dbReference>
<name>A0A011WUS3_RUMAL</name>
<dbReference type="InterPro" id="IPR011856">
    <property type="entry name" value="tRNA_endonuc-like_dom_sf"/>
</dbReference>
<dbReference type="AlphaFoldDB" id="A0A011WUS3"/>
<evidence type="ECO:0000313" key="2">
    <source>
        <dbReference type="Proteomes" id="UP000021369"/>
    </source>
</evidence>
<evidence type="ECO:0000313" key="1">
    <source>
        <dbReference type="EMBL" id="EXM40775.1"/>
    </source>
</evidence>
<organism evidence="1 2">
    <name type="scientific">Ruminococcus albus SY3</name>
    <dbReference type="NCBI Taxonomy" id="1341156"/>
    <lineage>
        <taxon>Bacteria</taxon>
        <taxon>Bacillati</taxon>
        <taxon>Bacillota</taxon>
        <taxon>Clostridia</taxon>
        <taxon>Eubacteriales</taxon>
        <taxon>Oscillospiraceae</taxon>
        <taxon>Ruminococcus</taxon>
    </lineage>
</organism>
<comment type="caution">
    <text evidence="1">The sequence shown here is derived from an EMBL/GenBank/DDBJ whole genome shotgun (WGS) entry which is preliminary data.</text>
</comment>
<accession>A0A011WUS3</accession>
<keyword evidence="2" id="KW-1185">Reference proteome</keyword>
<protein>
    <submittedName>
        <fullName evidence="1">Uncharacterized protein</fullName>
    </submittedName>
</protein>
<dbReference type="OrthoDB" id="8446682at2"/>
<sequence length="169" mass="18948">MKKISSWHVGVAAEAFAAAQFARYGIDVSVQYGANQPEYDLIATQGDKMLKISVKGSQDGGWGLTQNYKKGCDYFEATDKWLSNHGKKTIFCLVQFQDVGDDSLPRMYLATPEEIAVELKKSRNGAGDTVLREYHKWNSNSIASGTTDIIPPQWIFTKDRAQFMFDTYA</sequence>
<reference evidence="1 2" key="1">
    <citation type="submission" date="2013-06" db="EMBL/GenBank/DDBJ databases">
        <title>Rumen cellulosomics: divergent fiber-degrading strategies revealed by comparative genome-wide analysis of six Ruminococcal strains.</title>
        <authorList>
            <person name="Dassa B."/>
            <person name="Borovok I."/>
            <person name="Lamed R."/>
            <person name="Flint H."/>
            <person name="Yeoman C.J."/>
            <person name="White B."/>
            <person name="Bayer E.A."/>
        </authorList>
    </citation>
    <scope>NUCLEOTIDE SEQUENCE [LARGE SCALE GENOMIC DNA]</scope>
    <source>
        <strain evidence="1 2">SY3</strain>
    </source>
</reference>
<dbReference type="Gene3D" id="3.40.1350.10">
    <property type="match status" value="1"/>
</dbReference>
<dbReference type="Proteomes" id="UP000021369">
    <property type="component" value="Unassembled WGS sequence"/>
</dbReference>
<dbReference type="RefSeq" id="WP_037285069.1">
    <property type="nucleotide sequence ID" value="NZ_JEOB01000001.1"/>
</dbReference>